<evidence type="ECO:0000256" key="14">
    <source>
        <dbReference type="SAM" id="SignalP"/>
    </source>
</evidence>
<dbReference type="PANTHER" id="PTHR24543">
    <property type="entry name" value="MULTICOPPER OXIDASE-RELATED"/>
    <property type="match status" value="1"/>
</dbReference>
<keyword evidence="5" id="KW-0547">Nucleotide-binding</keyword>
<dbReference type="EMBL" id="JARQZJ010000044">
    <property type="protein sequence ID" value="KAK9877950.1"/>
    <property type="molecule type" value="Genomic_DNA"/>
</dbReference>
<dbReference type="PROSITE" id="PS01286">
    <property type="entry name" value="FA58C_2"/>
    <property type="match status" value="1"/>
</dbReference>
<keyword evidence="6" id="KW-0067">ATP-binding</keyword>
<evidence type="ECO:0000256" key="6">
    <source>
        <dbReference type="ARBA" id="ARBA00022840"/>
    </source>
</evidence>
<evidence type="ECO:0000313" key="17">
    <source>
        <dbReference type="Proteomes" id="UP001431783"/>
    </source>
</evidence>
<dbReference type="GO" id="GO:0005886">
    <property type="term" value="C:plasma membrane"/>
    <property type="evidence" value="ECO:0007669"/>
    <property type="project" value="UniProtKB-SubCell"/>
</dbReference>
<dbReference type="PROSITE" id="PS50022">
    <property type="entry name" value="FA58C_3"/>
    <property type="match status" value="1"/>
</dbReference>
<comment type="similarity">
    <text evidence="12">Belongs to the protein kinase superfamily. Tyr protein kinase family. Insulin receptor subfamily.</text>
</comment>
<evidence type="ECO:0000256" key="13">
    <source>
        <dbReference type="SAM" id="Phobius"/>
    </source>
</evidence>
<evidence type="ECO:0000259" key="15">
    <source>
        <dbReference type="PROSITE" id="PS50022"/>
    </source>
</evidence>
<dbReference type="FunFam" id="2.60.120.260:FF:000007">
    <property type="entry name" value="Discoidin domain receptor tyrosine kinase 1"/>
    <property type="match status" value="1"/>
</dbReference>
<organism evidence="16 17">
    <name type="scientific">Henosepilachna vigintioctopunctata</name>
    <dbReference type="NCBI Taxonomy" id="420089"/>
    <lineage>
        <taxon>Eukaryota</taxon>
        <taxon>Metazoa</taxon>
        <taxon>Ecdysozoa</taxon>
        <taxon>Arthropoda</taxon>
        <taxon>Hexapoda</taxon>
        <taxon>Insecta</taxon>
        <taxon>Pterygota</taxon>
        <taxon>Neoptera</taxon>
        <taxon>Endopterygota</taxon>
        <taxon>Coleoptera</taxon>
        <taxon>Polyphaga</taxon>
        <taxon>Cucujiformia</taxon>
        <taxon>Coccinelloidea</taxon>
        <taxon>Coccinellidae</taxon>
        <taxon>Epilachninae</taxon>
        <taxon>Epilachnini</taxon>
        <taxon>Henosepilachna</taxon>
    </lineage>
</organism>
<evidence type="ECO:0000256" key="4">
    <source>
        <dbReference type="ARBA" id="ARBA00022729"/>
    </source>
</evidence>
<dbReference type="GO" id="GO:0005524">
    <property type="term" value="F:ATP binding"/>
    <property type="evidence" value="ECO:0007669"/>
    <property type="project" value="UniProtKB-KW"/>
</dbReference>
<comment type="subcellular location">
    <subcellularLocation>
        <location evidence="1">Cell membrane</location>
        <topology evidence="1">Single-pass type I membrane protein</topology>
    </subcellularLocation>
</comment>
<keyword evidence="7 13" id="KW-1133">Transmembrane helix</keyword>
<dbReference type="Pfam" id="PF00754">
    <property type="entry name" value="F5_F8_type_C"/>
    <property type="match status" value="1"/>
</dbReference>
<evidence type="ECO:0000256" key="7">
    <source>
        <dbReference type="ARBA" id="ARBA00022989"/>
    </source>
</evidence>
<dbReference type="SMART" id="SM00231">
    <property type="entry name" value="FA58C"/>
    <property type="match status" value="1"/>
</dbReference>
<dbReference type="Gene3D" id="2.60.120.260">
    <property type="entry name" value="Galactose-binding domain-like"/>
    <property type="match status" value="1"/>
</dbReference>
<evidence type="ECO:0000256" key="2">
    <source>
        <dbReference type="ARBA" id="ARBA00022475"/>
    </source>
</evidence>
<dbReference type="InterPro" id="IPR000421">
    <property type="entry name" value="FA58C"/>
</dbReference>
<protein>
    <recommendedName>
        <fullName evidence="15">F5/8 type C domain-containing protein</fullName>
    </recommendedName>
</protein>
<sequence>MLFSWMTRMNGALNIITLLLTAVITEGIDLSQCIHSLGMENGMIPNEHITASSSYDVKNVGPQQGRIRNELQGGAWCPLHPVMSDLKEYIEIELPGVHIITSTGIQGRFGNGQGVEFTEFYVIEYWRPSLNKWIRYHNRTGNEVMKGNFNTYLESKYQLNPPIWASRIRFLPFSYHKRTVCMRVEVYGCYWSEGIISYSMPQGDKRSSTWELYDTSYDGYWDGKELRYGLGQLTDGQLAPDDFKMAFYTLTIPGWIGWKNDSKENNTIDINFEFDSVREFSSLTMHCNNQFTKEIQVFAAAKIYFSMDGTHFKDEPIIYNSMEDLIFENPRNISIKLYQRIGKFVKIKLLFASRWILLSEVNFISKVVNLPFSVENKNNILNDSVVIPKLSDEKEANVSNSQEEVESYVGVFVGIFFVAVLILIGAIVLVVMAQRHYKSTLRSSQIRSECDKVVLYQEPILGRFSPSSEYAEVRETEYAVPHEPSPQHCSNSSSFLNFLPKLHSESPAQCYYAATPVSNEELISSPRRLPMSTSVMLNGQSRYIFNTSKFPVEHNL</sequence>
<evidence type="ECO:0000256" key="10">
    <source>
        <dbReference type="ARBA" id="ARBA00023170"/>
    </source>
</evidence>
<evidence type="ECO:0000256" key="11">
    <source>
        <dbReference type="ARBA" id="ARBA00023180"/>
    </source>
</evidence>
<dbReference type="SUPFAM" id="SSF49785">
    <property type="entry name" value="Galactose-binding domain-like"/>
    <property type="match status" value="1"/>
</dbReference>
<keyword evidence="3 13" id="KW-0812">Transmembrane</keyword>
<evidence type="ECO:0000256" key="12">
    <source>
        <dbReference type="ARBA" id="ARBA00061639"/>
    </source>
</evidence>
<reference evidence="16 17" key="1">
    <citation type="submission" date="2023-03" db="EMBL/GenBank/DDBJ databases">
        <title>Genome insight into feeding habits of ladybird beetles.</title>
        <authorList>
            <person name="Li H.-S."/>
            <person name="Huang Y.-H."/>
            <person name="Pang H."/>
        </authorList>
    </citation>
    <scope>NUCLEOTIDE SEQUENCE [LARGE SCALE GENOMIC DNA]</scope>
    <source>
        <strain evidence="16">SYSU_2023b</strain>
        <tissue evidence="16">Whole body</tissue>
    </source>
</reference>
<feature type="signal peptide" evidence="14">
    <location>
        <begin position="1"/>
        <end position="27"/>
    </location>
</feature>
<accession>A0AAW1UAM2</accession>
<proteinExistence type="inferred from homology"/>
<evidence type="ECO:0000313" key="16">
    <source>
        <dbReference type="EMBL" id="KAK9877950.1"/>
    </source>
</evidence>
<feature type="domain" description="F5/8 type C" evidence="15">
    <location>
        <begin position="33"/>
        <end position="189"/>
    </location>
</feature>
<evidence type="ECO:0000256" key="3">
    <source>
        <dbReference type="ARBA" id="ARBA00022692"/>
    </source>
</evidence>
<evidence type="ECO:0000256" key="5">
    <source>
        <dbReference type="ARBA" id="ARBA00022741"/>
    </source>
</evidence>
<name>A0AAW1UAM2_9CUCU</name>
<keyword evidence="4 14" id="KW-0732">Signal</keyword>
<keyword evidence="17" id="KW-1185">Reference proteome</keyword>
<keyword evidence="11" id="KW-0325">Glycoprotein</keyword>
<gene>
    <name evidence="16" type="ORF">WA026_020171</name>
</gene>
<dbReference type="PANTHER" id="PTHR24543:SF291">
    <property type="entry name" value="SMOKE ALARM, ISOFORM D"/>
    <property type="match status" value="1"/>
</dbReference>
<dbReference type="InterPro" id="IPR048525">
    <property type="entry name" value="DDR1-2_DS-like"/>
</dbReference>
<dbReference type="AlphaFoldDB" id="A0AAW1UAM2"/>
<keyword evidence="8 13" id="KW-0472">Membrane</keyword>
<keyword evidence="2" id="KW-1003">Cell membrane</keyword>
<comment type="caution">
    <text evidence="16">The sequence shown here is derived from an EMBL/GenBank/DDBJ whole genome shotgun (WGS) entry which is preliminary data.</text>
</comment>
<evidence type="ECO:0000256" key="8">
    <source>
        <dbReference type="ARBA" id="ARBA00023136"/>
    </source>
</evidence>
<keyword evidence="10" id="KW-0675">Receptor</keyword>
<evidence type="ECO:0000256" key="1">
    <source>
        <dbReference type="ARBA" id="ARBA00004251"/>
    </source>
</evidence>
<dbReference type="Pfam" id="PF21114">
    <property type="entry name" value="DDR1-2_DS-like"/>
    <property type="match status" value="1"/>
</dbReference>
<dbReference type="Gene3D" id="2.60.120.1190">
    <property type="match status" value="1"/>
</dbReference>
<keyword evidence="9" id="KW-1015">Disulfide bond</keyword>
<dbReference type="Proteomes" id="UP001431783">
    <property type="component" value="Unassembled WGS sequence"/>
</dbReference>
<evidence type="ECO:0000256" key="9">
    <source>
        <dbReference type="ARBA" id="ARBA00023157"/>
    </source>
</evidence>
<feature type="transmembrane region" description="Helical" evidence="13">
    <location>
        <begin position="408"/>
        <end position="433"/>
    </location>
</feature>
<dbReference type="InterPro" id="IPR008979">
    <property type="entry name" value="Galactose-bd-like_sf"/>
</dbReference>
<feature type="chain" id="PRO_5043576071" description="F5/8 type C domain-containing protein" evidence="14">
    <location>
        <begin position="28"/>
        <end position="556"/>
    </location>
</feature>
<dbReference type="GO" id="GO:0048680">
    <property type="term" value="P:positive regulation of axon regeneration"/>
    <property type="evidence" value="ECO:0007669"/>
    <property type="project" value="UniProtKB-ARBA"/>
</dbReference>